<evidence type="ECO:0000256" key="2">
    <source>
        <dbReference type="ARBA" id="ARBA00012150"/>
    </source>
</evidence>
<protein>
    <recommendedName>
        <fullName evidence="3 6">acylphosphatase</fullName>
        <ecNumber evidence="2 6">3.6.1.7</ecNumber>
    </recommendedName>
</protein>
<feature type="active site" evidence="6">
    <location>
        <position position="37"/>
    </location>
</feature>
<dbReference type="GO" id="GO:0003998">
    <property type="term" value="F:acylphosphatase activity"/>
    <property type="evidence" value="ECO:0007669"/>
    <property type="project" value="UniProtKB-EC"/>
</dbReference>
<reference evidence="10" key="1">
    <citation type="submission" date="2018-11" db="EMBL/GenBank/DDBJ databases">
        <title>Comparative genomics of Parolsenella catena and Libanicoccus massiliensis: Reclassification of Libanicoccus massiliensis as Parolsenella massiliensis comb. nov.</title>
        <authorList>
            <person name="Sakamoto M."/>
            <person name="Ikeyama N."/>
            <person name="Murakami T."/>
            <person name="Mori H."/>
            <person name="Yuki M."/>
            <person name="Ohkuma M."/>
        </authorList>
    </citation>
    <scope>NUCLEOTIDE SEQUENCE [LARGE SCALE GENOMIC DNA]</scope>
    <source>
        <strain evidence="10">JCM 31932</strain>
    </source>
</reference>
<dbReference type="Proteomes" id="UP000273154">
    <property type="component" value="Chromosome"/>
</dbReference>
<keyword evidence="10" id="KW-1185">Reference proteome</keyword>
<dbReference type="RefSeq" id="WP_126422289.1">
    <property type="nucleotide sequence ID" value="NZ_AP019367.1"/>
</dbReference>
<dbReference type="EMBL" id="AP019367">
    <property type="protein sequence ID" value="BBH50450.1"/>
    <property type="molecule type" value="Genomic_DNA"/>
</dbReference>
<gene>
    <name evidence="9" type="ORF">Pcatena_10370</name>
</gene>
<dbReference type="InterPro" id="IPR036046">
    <property type="entry name" value="Acylphosphatase-like_dom_sf"/>
</dbReference>
<evidence type="ECO:0000313" key="10">
    <source>
        <dbReference type="Proteomes" id="UP000273154"/>
    </source>
</evidence>
<dbReference type="GeneID" id="88849170"/>
<dbReference type="OrthoDB" id="3182027at2"/>
<feature type="domain" description="Acylphosphatase-like" evidence="8">
    <location>
        <begin position="22"/>
        <end position="72"/>
    </location>
</feature>
<dbReference type="PROSITE" id="PS00151">
    <property type="entry name" value="ACYLPHOSPHATASE_2"/>
    <property type="match status" value="1"/>
</dbReference>
<dbReference type="InterPro" id="IPR001792">
    <property type="entry name" value="Acylphosphatase-like_dom"/>
</dbReference>
<dbReference type="PANTHER" id="PTHR10029:SF3">
    <property type="entry name" value="ACYLPHOSPHATASE-RELATED"/>
    <property type="match status" value="1"/>
</dbReference>
<dbReference type="Gene3D" id="3.30.70.100">
    <property type="match status" value="1"/>
</dbReference>
<dbReference type="PANTHER" id="PTHR10029">
    <property type="entry name" value="ACYLPHOSPHATASE"/>
    <property type="match status" value="1"/>
</dbReference>
<dbReference type="Pfam" id="PF00708">
    <property type="entry name" value="Acylphosphatase"/>
    <property type="match status" value="1"/>
</dbReference>
<evidence type="ECO:0000256" key="7">
    <source>
        <dbReference type="RuleBase" id="RU004168"/>
    </source>
</evidence>
<evidence type="ECO:0000259" key="8">
    <source>
        <dbReference type="PROSITE" id="PS51160"/>
    </source>
</evidence>
<comment type="similarity">
    <text evidence="1 7">Belongs to the acylphosphatase family.</text>
</comment>
<evidence type="ECO:0000256" key="1">
    <source>
        <dbReference type="ARBA" id="ARBA00005614"/>
    </source>
</evidence>
<evidence type="ECO:0000256" key="5">
    <source>
        <dbReference type="ARBA" id="ARBA00047645"/>
    </source>
</evidence>
<sequence>MAAGAMDVDEVIARWDIDEPVRLALTFCGTVQGVGFRWTTQALARAAGVGGWVRNEDDGTVSSELQGTGHAVCRVLAGLRDQFADARSSYEFLRRMGLGFSVASCERMPLSGASSHPDLEVRA</sequence>
<keyword evidence="4 6" id="KW-0378">Hydrolase</keyword>
<evidence type="ECO:0000256" key="6">
    <source>
        <dbReference type="PROSITE-ProRule" id="PRU00520"/>
    </source>
</evidence>
<name>A0A3G9KA50_9ACTN</name>
<dbReference type="PROSITE" id="PS51160">
    <property type="entry name" value="ACYLPHOSPHATASE_3"/>
    <property type="match status" value="1"/>
</dbReference>
<dbReference type="InterPro" id="IPR020456">
    <property type="entry name" value="Acylphosphatase"/>
</dbReference>
<organism evidence="9 10">
    <name type="scientific">Parolsenella catena</name>
    <dbReference type="NCBI Taxonomy" id="2003188"/>
    <lineage>
        <taxon>Bacteria</taxon>
        <taxon>Bacillati</taxon>
        <taxon>Actinomycetota</taxon>
        <taxon>Coriobacteriia</taxon>
        <taxon>Coriobacteriales</taxon>
        <taxon>Atopobiaceae</taxon>
        <taxon>Parolsenella</taxon>
    </lineage>
</organism>
<accession>A0A3G9KA50</accession>
<dbReference type="InterPro" id="IPR017968">
    <property type="entry name" value="Acylphosphatase_CS"/>
</dbReference>
<comment type="catalytic activity">
    <reaction evidence="5 6">
        <text>an acyl phosphate + H2O = a carboxylate + phosphate + H(+)</text>
        <dbReference type="Rhea" id="RHEA:14965"/>
        <dbReference type="ChEBI" id="CHEBI:15377"/>
        <dbReference type="ChEBI" id="CHEBI:15378"/>
        <dbReference type="ChEBI" id="CHEBI:29067"/>
        <dbReference type="ChEBI" id="CHEBI:43474"/>
        <dbReference type="ChEBI" id="CHEBI:59918"/>
        <dbReference type="EC" id="3.6.1.7"/>
    </reaction>
</comment>
<evidence type="ECO:0000256" key="3">
    <source>
        <dbReference type="ARBA" id="ARBA00015991"/>
    </source>
</evidence>
<dbReference type="SUPFAM" id="SSF54975">
    <property type="entry name" value="Acylphosphatase/BLUF domain-like"/>
    <property type="match status" value="1"/>
</dbReference>
<dbReference type="PRINTS" id="PR00112">
    <property type="entry name" value="ACYLPHPHTASE"/>
</dbReference>
<evidence type="ECO:0000256" key="4">
    <source>
        <dbReference type="ARBA" id="ARBA00022801"/>
    </source>
</evidence>
<dbReference type="AlphaFoldDB" id="A0A3G9KA50"/>
<dbReference type="KEGG" id="pcat:Pcatena_10370"/>
<evidence type="ECO:0000313" key="9">
    <source>
        <dbReference type="EMBL" id="BBH50450.1"/>
    </source>
</evidence>
<feature type="active site" evidence="6">
    <location>
        <position position="55"/>
    </location>
</feature>
<proteinExistence type="inferred from homology"/>
<dbReference type="EC" id="3.6.1.7" evidence="2 6"/>